<evidence type="ECO:0008006" key="5">
    <source>
        <dbReference type="Google" id="ProtNLM"/>
    </source>
</evidence>
<evidence type="ECO:0000256" key="1">
    <source>
        <dbReference type="SAM" id="MobiDB-lite"/>
    </source>
</evidence>
<dbReference type="EMBL" id="SPLM01000037">
    <property type="protein sequence ID" value="TMW65271.1"/>
    <property type="molecule type" value="Genomic_DNA"/>
</dbReference>
<name>A0A8K1CKG6_PYTOL</name>
<dbReference type="InterPro" id="IPR019396">
    <property type="entry name" value="TM_Fragile-X-F-assoc"/>
</dbReference>
<feature type="compositionally biased region" description="Basic and acidic residues" evidence="1">
    <location>
        <begin position="1"/>
        <end position="11"/>
    </location>
</feature>
<keyword evidence="2" id="KW-0472">Membrane</keyword>
<sequence length="399" mass="44271">MADQAREEKVECTPFGEPDVELSRSQSPGEAVTVDVQPEEKESDRGFQKAGQAEKQYEREMIALAMALRANYALGSSSSSFEDDEVDESEWISLAASMFIYGAMMAVFLIIPIFWCLRVDHIVSWNWAVVFIPLWVIDILLYCVIGCAVLIGDSVLEDHPYPSAYKLFMFTKALLLLLTQVFVVQKLNGDIDWSVVYVLMPYFVFDGVTVAGELLKALVLYVPDASHEYTQPGYVGLKMTLMTLTTALSPVVIRLVQILLIALRIDGTLGNTSWWVVFAPVWISFEFTLLVFLTNVVRLQVLIAFFSHLKLFSPHFLVLAFIGLCLVMAPFFVLAARLQSGSFSSFYILVPYFVLAGGLLLGAVGIGIKLMREEAASTSRLPCEAPLVDSSSKVTYSAA</sequence>
<evidence type="ECO:0000313" key="4">
    <source>
        <dbReference type="Proteomes" id="UP000794436"/>
    </source>
</evidence>
<feature type="transmembrane region" description="Helical" evidence="2">
    <location>
        <begin position="316"/>
        <end position="334"/>
    </location>
</feature>
<feature type="transmembrane region" description="Helical" evidence="2">
    <location>
        <begin position="275"/>
        <end position="296"/>
    </location>
</feature>
<dbReference type="PANTHER" id="PTHR13568:SF9">
    <property type="entry name" value="TRANSMEMBRANE PROTEIN 203"/>
    <property type="match status" value="1"/>
</dbReference>
<organism evidence="3 4">
    <name type="scientific">Pythium oligandrum</name>
    <name type="common">Mycoparasitic fungus</name>
    <dbReference type="NCBI Taxonomy" id="41045"/>
    <lineage>
        <taxon>Eukaryota</taxon>
        <taxon>Sar</taxon>
        <taxon>Stramenopiles</taxon>
        <taxon>Oomycota</taxon>
        <taxon>Peronosporomycetes</taxon>
        <taxon>Pythiales</taxon>
        <taxon>Pythiaceae</taxon>
        <taxon>Pythium</taxon>
    </lineage>
</organism>
<feature type="transmembrane region" description="Helical" evidence="2">
    <location>
        <begin position="346"/>
        <end position="368"/>
    </location>
</feature>
<dbReference type="OrthoDB" id="10250354at2759"/>
<feature type="transmembrane region" description="Helical" evidence="2">
    <location>
        <begin position="241"/>
        <end position="263"/>
    </location>
</feature>
<feature type="compositionally biased region" description="Basic and acidic residues" evidence="1">
    <location>
        <begin position="38"/>
        <end position="47"/>
    </location>
</feature>
<dbReference type="Pfam" id="PF10269">
    <property type="entry name" value="Tmemb_185A"/>
    <property type="match status" value="1"/>
</dbReference>
<accession>A0A8K1CKG6</accession>
<keyword evidence="2" id="KW-1133">Transmembrane helix</keyword>
<evidence type="ECO:0000313" key="3">
    <source>
        <dbReference type="EMBL" id="TMW65271.1"/>
    </source>
</evidence>
<dbReference type="AlphaFoldDB" id="A0A8K1CKG6"/>
<feature type="region of interest" description="Disordered" evidence="1">
    <location>
        <begin position="1"/>
        <end position="51"/>
    </location>
</feature>
<dbReference type="PANTHER" id="PTHR13568">
    <property type="entry name" value="FAM11A, B PROTEIN"/>
    <property type="match status" value="1"/>
</dbReference>
<feature type="transmembrane region" description="Helical" evidence="2">
    <location>
        <begin position="196"/>
        <end position="221"/>
    </location>
</feature>
<proteinExistence type="predicted"/>
<feature type="transmembrane region" description="Helical" evidence="2">
    <location>
        <begin position="163"/>
        <end position="184"/>
    </location>
</feature>
<reference evidence="3" key="1">
    <citation type="submission" date="2019-03" db="EMBL/GenBank/DDBJ databases">
        <title>Long read genome sequence of the mycoparasitic Pythium oligandrum ATCC 38472 isolated from sugarbeet rhizosphere.</title>
        <authorList>
            <person name="Gaulin E."/>
        </authorList>
    </citation>
    <scope>NUCLEOTIDE SEQUENCE</scope>
    <source>
        <strain evidence="3">ATCC 38472_TT</strain>
    </source>
</reference>
<comment type="caution">
    <text evidence="3">The sequence shown here is derived from an EMBL/GenBank/DDBJ whole genome shotgun (WGS) entry which is preliminary data.</text>
</comment>
<feature type="transmembrane region" description="Helical" evidence="2">
    <location>
        <begin position="127"/>
        <end position="151"/>
    </location>
</feature>
<gene>
    <name evidence="3" type="ORF">Poli38472_007913</name>
</gene>
<feature type="transmembrane region" description="Helical" evidence="2">
    <location>
        <begin position="91"/>
        <end position="115"/>
    </location>
</feature>
<keyword evidence="4" id="KW-1185">Reference proteome</keyword>
<evidence type="ECO:0000256" key="2">
    <source>
        <dbReference type="SAM" id="Phobius"/>
    </source>
</evidence>
<keyword evidence="2" id="KW-0812">Transmembrane</keyword>
<protein>
    <recommendedName>
        <fullName evidence="5">Transmembrane protein</fullName>
    </recommendedName>
</protein>
<dbReference type="Proteomes" id="UP000794436">
    <property type="component" value="Unassembled WGS sequence"/>
</dbReference>